<accession>A0AAX2UVD4</accession>
<dbReference type="AlphaFoldDB" id="A0AAX2UVD4"/>
<protein>
    <submittedName>
        <fullName evidence="1">Uncharacterized protein</fullName>
    </submittedName>
</protein>
<evidence type="ECO:0000313" key="1">
    <source>
        <dbReference type="EMBL" id="TND55370.1"/>
    </source>
</evidence>
<dbReference type="Proteomes" id="UP000796104">
    <property type="component" value="Unassembled WGS sequence"/>
</dbReference>
<gene>
    <name evidence="1" type="ORF">CF123_05545</name>
</gene>
<comment type="caution">
    <text evidence="1">The sequence shown here is derived from an EMBL/GenBank/DDBJ whole genome shotgun (WGS) entry which is preliminary data.</text>
</comment>
<dbReference type="EMBL" id="PDXJ01000007">
    <property type="protein sequence ID" value="TND55370.1"/>
    <property type="molecule type" value="Genomic_DNA"/>
</dbReference>
<organism evidence="1 2">
    <name type="scientific">Aeromonas veronii</name>
    <dbReference type="NCBI Taxonomy" id="654"/>
    <lineage>
        <taxon>Bacteria</taxon>
        <taxon>Pseudomonadati</taxon>
        <taxon>Pseudomonadota</taxon>
        <taxon>Gammaproteobacteria</taxon>
        <taxon>Aeromonadales</taxon>
        <taxon>Aeromonadaceae</taxon>
        <taxon>Aeromonas</taxon>
    </lineage>
</organism>
<reference evidence="1" key="2">
    <citation type="journal article" date="2019" name="PLoS ONE">
        <title>Identification and characterization of putative Aeromonas spp. T3SS effectors.</title>
        <authorList>
            <person name="Rangel L.T."/>
            <person name="Marden J."/>
            <person name="Colston S."/>
            <person name="Setubal J.C."/>
            <person name="Graf J."/>
            <person name="Gogarten J.P."/>
        </authorList>
    </citation>
    <scope>NUCLEOTIDE SEQUENCE</scope>
    <source>
        <strain evidence="1">BAQ071013-135</strain>
    </source>
</reference>
<reference evidence="1" key="1">
    <citation type="submission" date="2017-10" db="EMBL/GenBank/DDBJ databases">
        <authorList>
            <person name="Colston S.M."/>
            <person name="Graf J."/>
        </authorList>
    </citation>
    <scope>NUCLEOTIDE SEQUENCE</scope>
    <source>
        <strain evidence="1">BAQ071013-135</strain>
    </source>
</reference>
<evidence type="ECO:0000313" key="2">
    <source>
        <dbReference type="Proteomes" id="UP000796104"/>
    </source>
</evidence>
<name>A0AAX2UVD4_AERVE</name>
<dbReference type="RefSeq" id="WP_139493934.1">
    <property type="nucleotide sequence ID" value="NZ_CAWORL010000048.1"/>
</dbReference>
<sequence>MSAEQARKDASLELRKARNSTGQLELNQSEVVRLVGILNSTTMPPRLSASPGLVLASVLAGAPNRSSAMLGGSVVLDAVLASHTHSRGELVGAFVIECTMASTSRAPLPVLAGQYDQNVFRGPASAMGDIWDRSDRHSQALSSEWQKAGTERATSCSLWQQAAAHQQQVAELGEQMPQTFMANQQRFAEGLPVSQQNREGYDSLAAGHVANQSLWVEAAPVSRWRLVGFTNPPRFDKAWLADQWQEGILIGKGVAAQAWHHGKPLIEGWRDGWDEAMLPSWGKTPPPEPPKPPIRPDKRVLRLAFGRKRDTAELEFVWQGSDAAIVIPTRRVYLVSNTAKIVRVRDGLDIPATAVSIELDTDSWAWQFSAQIPRIAAAALTDEEEVSILINGQQWDCVCDGWQSSRSFGRESATLTGRSRTAYLSPTHVLAQAVSERAAATMAQLAAAVLPVGWTLDWQAADWLVPAGFFSLDNQTPIEVVRYLADAAGGFVLPHQRNRHLVIKPRYPTVPWQLDTAEADVAIPRAIITTLGSDFQPGHAANGIWVSGGHQGISARVVRQGTAGEQQAPTITHPLVCDVTAARVQGVVGLAKTMPKRTQTIELPLSADTGLILPGALLTVDGWKGYNRGVRVSAALQNRAMTVRQQLSVERFV</sequence>
<proteinExistence type="predicted"/>